<evidence type="ECO:0000313" key="2">
    <source>
        <dbReference type="Proteomes" id="UP001171916"/>
    </source>
</evidence>
<dbReference type="InterPro" id="IPR008551">
    <property type="entry name" value="TANGO2"/>
</dbReference>
<dbReference type="Pfam" id="PF05742">
    <property type="entry name" value="TANGO2"/>
    <property type="match status" value="1"/>
</dbReference>
<dbReference type="RefSeq" id="WP_290001483.1">
    <property type="nucleotide sequence ID" value="NZ_JAUEPH010000006.1"/>
</dbReference>
<accession>A0ABT7YFL9</accession>
<dbReference type="EMBL" id="JAUEPH010000006">
    <property type="protein sequence ID" value="MDN3205287.1"/>
    <property type="molecule type" value="Genomic_DNA"/>
</dbReference>
<organism evidence="1 2">
    <name type="scientific">Algoriphagus sediminis</name>
    <dbReference type="NCBI Taxonomy" id="3057113"/>
    <lineage>
        <taxon>Bacteria</taxon>
        <taxon>Pseudomonadati</taxon>
        <taxon>Bacteroidota</taxon>
        <taxon>Cytophagia</taxon>
        <taxon>Cytophagales</taxon>
        <taxon>Cyclobacteriaceae</taxon>
        <taxon>Algoriphagus</taxon>
    </lineage>
</organism>
<reference evidence="1" key="1">
    <citation type="submission" date="2023-06" db="EMBL/GenBank/DDBJ databases">
        <title>Robiginitalea aurantiacus sp. nov. and Algoriphagus sediminis sp. nov., isolated from coastal sediment.</title>
        <authorList>
            <person name="Zhou Z.Y."/>
            <person name="An J."/>
            <person name="Jia Y.W."/>
            <person name="Du Z.J."/>
        </authorList>
    </citation>
    <scope>NUCLEOTIDE SEQUENCE</scope>
    <source>
        <strain evidence="1">C2-7</strain>
    </source>
</reference>
<gene>
    <name evidence="1" type="ORF">QVH07_14080</name>
</gene>
<proteinExistence type="predicted"/>
<dbReference type="PANTHER" id="PTHR17985">
    <property type="entry name" value="SER/THR-RICH PROTEIN T10 IN DGCR REGION"/>
    <property type="match status" value="1"/>
</dbReference>
<dbReference type="PANTHER" id="PTHR17985:SF8">
    <property type="entry name" value="TRANSPORT AND GOLGI ORGANIZATION PROTEIN 2 HOMOLOG"/>
    <property type="match status" value="1"/>
</dbReference>
<evidence type="ECO:0000313" key="1">
    <source>
        <dbReference type="EMBL" id="MDN3205287.1"/>
    </source>
</evidence>
<name>A0ABT7YFL9_9BACT</name>
<comment type="caution">
    <text evidence="1">The sequence shown here is derived from an EMBL/GenBank/DDBJ whole genome shotgun (WGS) entry which is preliminary data.</text>
</comment>
<keyword evidence="2" id="KW-1185">Reference proteome</keyword>
<sequence>MCLVAFSWINQSENPLIISANRDEFFDRPTGKLQCWDSGFFGGKDLKSGGTWMGFHPNGRWSLLTNYRDFRKMGHGEISRGKLVQDFLEDSISPEDYLKEIEKEKGRYEGFNLLVSDGDQLMYLSNFGNGIQEIQPGIHGLSNGLINDPWPKTILAKNQLKETLEQGLSHEKLLNILKSKETHPIEKLPDTGAPKELEIALSAQMIRTNGNYGTRSASTVLWNKNDQISIQERSFDWDEQNFSDTIKEFNLAKS</sequence>
<dbReference type="Proteomes" id="UP001171916">
    <property type="component" value="Unassembled WGS sequence"/>
</dbReference>
<protein>
    <submittedName>
        <fullName evidence="1">NRDE family protein</fullName>
    </submittedName>
</protein>